<dbReference type="InterPro" id="IPR011611">
    <property type="entry name" value="PfkB_dom"/>
</dbReference>
<dbReference type="Gene3D" id="3.40.1190.20">
    <property type="match status" value="1"/>
</dbReference>
<dbReference type="SUPFAM" id="SSF53613">
    <property type="entry name" value="Ribokinase-like"/>
    <property type="match status" value="1"/>
</dbReference>
<keyword evidence="3" id="KW-1185">Reference proteome</keyword>
<dbReference type="GO" id="GO:0016301">
    <property type="term" value="F:kinase activity"/>
    <property type="evidence" value="ECO:0007669"/>
    <property type="project" value="UniProtKB-KW"/>
</dbReference>
<evidence type="ECO:0000259" key="1">
    <source>
        <dbReference type="Pfam" id="PF00294"/>
    </source>
</evidence>
<gene>
    <name evidence="2" type="ORF">CANTADRAFT_91829</name>
</gene>
<dbReference type="OrthoDB" id="497927at2759"/>
<dbReference type="AlphaFoldDB" id="A0A1E4SD29"/>
<keyword evidence="2" id="KW-0808">Transferase</keyword>
<dbReference type="Pfam" id="PF00294">
    <property type="entry name" value="PfkB"/>
    <property type="match status" value="1"/>
</dbReference>
<dbReference type="EMBL" id="KV453915">
    <property type="protein sequence ID" value="ODV77376.1"/>
    <property type="molecule type" value="Genomic_DNA"/>
</dbReference>
<dbReference type="InterPro" id="IPR029056">
    <property type="entry name" value="Ribokinase-like"/>
</dbReference>
<dbReference type="PANTHER" id="PTHR47098">
    <property type="entry name" value="PROTEIN MAK32"/>
    <property type="match status" value="1"/>
</dbReference>
<dbReference type="PANTHER" id="PTHR47098:SF2">
    <property type="entry name" value="PROTEIN MAK32"/>
    <property type="match status" value="1"/>
</dbReference>
<sequence length="341" mass="37514">MDPPIFTTLGLFVIDDNLYPGTDRPSEHDIIGGGASYALVGGRIISGPQYGHRITGIIDRGSDFPPAVDKELASWDTGMVFRTDPTRLTTRGANIYIDDIRHFEFRTSKIRIEARDVVANPWLLGSRVFHMCCTVERAEQIIDTINLEVATPPVYVFEPFPADCVPERMELLARVLQKIDVFTPNLDEACALLGVDKPATDYLVVTSQFQQHMKIPNSGTLVRCGADGCYIHTVDGLKAHLPAYHQDQTKVVDVTGGGNTFCGAFGVAFELSHGDWLTAAICGNVASGCVIERLGVPRREPGTEVWNGVSVADRIRVYTQAYQAETPESEWTRLAIGWLTT</sequence>
<reference evidence="3" key="1">
    <citation type="submission" date="2016-05" db="EMBL/GenBank/DDBJ databases">
        <title>Comparative genomics of biotechnologically important yeasts.</title>
        <authorList>
            <consortium name="DOE Joint Genome Institute"/>
            <person name="Riley R."/>
            <person name="Haridas S."/>
            <person name="Wolfe K.H."/>
            <person name="Lopes M.R."/>
            <person name="Hittinger C.T."/>
            <person name="Goker M."/>
            <person name="Salamov A."/>
            <person name="Wisecaver J."/>
            <person name="Long T.M."/>
            <person name="Aerts A.L."/>
            <person name="Barry K."/>
            <person name="Choi C."/>
            <person name="Clum A."/>
            <person name="Coughlan A.Y."/>
            <person name="Deshpande S."/>
            <person name="Douglass A.P."/>
            <person name="Hanson S.J."/>
            <person name="Klenk H.-P."/>
            <person name="Labutti K."/>
            <person name="Lapidus A."/>
            <person name="Lindquist E."/>
            <person name="Lipzen A."/>
            <person name="Meier-Kolthoff J.P."/>
            <person name="Ohm R.A."/>
            <person name="Otillar R.P."/>
            <person name="Pangilinan J."/>
            <person name="Peng Y."/>
            <person name="Rokas A."/>
            <person name="Rosa C.A."/>
            <person name="Scheuner C."/>
            <person name="Sibirny A.A."/>
            <person name="Slot J.C."/>
            <person name="Stielow J.B."/>
            <person name="Sun H."/>
            <person name="Kurtzman C.P."/>
            <person name="Blackwell M."/>
            <person name="Grigoriev I.V."/>
            <person name="Jeffries T.W."/>
        </authorList>
    </citation>
    <scope>NUCLEOTIDE SEQUENCE [LARGE SCALE GENOMIC DNA]</scope>
    <source>
        <strain evidence="3">NRRL Y-17324</strain>
    </source>
</reference>
<name>A0A1E4SD29_9ASCO</name>
<dbReference type="Proteomes" id="UP000094285">
    <property type="component" value="Unassembled WGS sequence"/>
</dbReference>
<dbReference type="STRING" id="984487.A0A1E4SD29"/>
<accession>A0A1E4SD29</accession>
<evidence type="ECO:0000313" key="3">
    <source>
        <dbReference type="Proteomes" id="UP000094285"/>
    </source>
</evidence>
<organism evidence="2 3">
    <name type="scientific">Suhomyces tanzawaensis NRRL Y-17324</name>
    <dbReference type="NCBI Taxonomy" id="984487"/>
    <lineage>
        <taxon>Eukaryota</taxon>
        <taxon>Fungi</taxon>
        <taxon>Dikarya</taxon>
        <taxon>Ascomycota</taxon>
        <taxon>Saccharomycotina</taxon>
        <taxon>Pichiomycetes</taxon>
        <taxon>Debaryomycetaceae</taxon>
        <taxon>Suhomyces</taxon>
    </lineage>
</organism>
<protein>
    <submittedName>
        <fullName evidence="2">Ribokinase-like protein</fullName>
    </submittedName>
</protein>
<keyword evidence="2" id="KW-0418">Kinase</keyword>
<dbReference type="RefSeq" id="XP_020062498.1">
    <property type="nucleotide sequence ID" value="XM_020211868.1"/>
</dbReference>
<feature type="domain" description="Carbohydrate kinase PfkB" evidence="1">
    <location>
        <begin position="161"/>
        <end position="296"/>
    </location>
</feature>
<proteinExistence type="predicted"/>
<evidence type="ECO:0000313" key="2">
    <source>
        <dbReference type="EMBL" id="ODV77376.1"/>
    </source>
</evidence>
<dbReference type="GeneID" id="30986004"/>